<dbReference type="InterPro" id="IPR027417">
    <property type="entry name" value="P-loop_NTPase"/>
</dbReference>
<dbReference type="InterPro" id="IPR036770">
    <property type="entry name" value="Ankyrin_rpt-contain_sf"/>
</dbReference>
<dbReference type="EMBL" id="FJOG01000027">
    <property type="protein sequence ID" value="CZR64609.1"/>
    <property type="molecule type" value="Genomic_DNA"/>
</dbReference>
<feature type="region of interest" description="Disordered" evidence="3">
    <location>
        <begin position="1"/>
        <end position="24"/>
    </location>
</feature>
<dbReference type="SMART" id="SM00248">
    <property type="entry name" value="ANK"/>
    <property type="match status" value="9"/>
</dbReference>
<dbReference type="Pfam" id="PF24883">
    <property type="entry name" value="NPHP3_N"/>
    <property type="match status" value="1"/>
</dbReference>
<feature type="repeat" description="ANK" evidence="2">
    <location>
        <begin position="976"/>
        <end position="1008"/>
    </location>
</feature>
<evidence type="ECO:0000259" key="4">
    <source>
        <dbReference type="Pfam" id="PF24883"/>
    </source>
</evidence>
<evidence type="ECO:0000256" key="2">
    <source>
        <dbReference type="PROSITE-ProRule" id="PRU00023"/>
    </source>
</evidence>
<evidence type="ECO:0000256" key="1">
    <source>
        <dbReference type="ARBA" id="ARBA00022737"/>
    </source>
</evidence>
<name>A0A1L7XHT5_9HELO</name>
<keyword evidence="1" id="KW-0677">Repeat</keyword>
<reference evidence="5 6" key="1">
    <citation type="submission" date="2016-03" db="EMBL/GenBank/DDBJ databases">
        <authorList>
            <person name="Ploux O."/>
        </authorList>
    </citation>
    <scope>NUCLEOTIDE SEQUENCE [LARGE SCALE GENOMIC DNA]</scope>
    <source>
        <strain evidence="5 6">UAMH 11012</strain>
    </source>
</reference>
<dbReference type="STRING" id="576137.A0A1L7XHT5"/>
<feature type="compositionally biased region" description="Low complexity" evidence="3">
    <location>
        <begin position="104"/>
        <end position="115"/>
    </location>
</feature>
<dbReference type="OrthoDB" id="7464126at2759"/>
<dbReference type="Gene3D" id="1.25.40.20">
    <property type="entry name" value="Ankyrin repeat-containing domain"/>
    <property type="match status" value="2"/>
</dbReference>
<keyword evidence="6" id="KW-1185">Reference proteome</keyword>
<dbReference type="PROSITE" id="PS50088">
    <property type="entry name" value="ANK_REPEAT"/>
    <property type="match status" value="1"/>
</dbReference>
<feature type="region of interest" description="Disordered" evidence="3">
    <location>
        <begin position="87"/>
        <end position="134"/>
    </location>
</feature>
<evidence type="ECO:0000313" key="6">
    <source>
        <dbReference type="Proteomes" id="UP000184330"/>
    </source>
</evidence>
<dbReference type="SUPFAM" id="SSF52540">
    <property type="entry name" value="P-loop containing nucleoside triphosphate hydrolases"/>
    <property type="match status" value="1"/>
</dbReference>
<dbReference type="PANTHER" id="PTHR10039:SF16">
    <property type="entry name" value="GPI INOSITOL-DEACYLASE"/>
    <property type="match status" value="1"/>
</dbReference>
<dbReference type="PANTHER" id="PTHR10039">
    <property type="entry name" value="AMELOGENIN"/>
    <property type="match status" value="1"/>
</dbReference>
<dbReference type="Pfam" id="PF12796">
    <property type="entry name" value="Ank_2"/>
    <property type="match status" value="2"/>
</dbReference>
<evidence type="ECO:0000256" key="3">
    <source>
        <dbReference type="SAM" id="MobiDB-lite"/>
    </source>
</evidence>
<dbReference type="Gene3D" id="3.40.50.300">
    <property type="entry name" value="P-loop containing nucleotide triphosphate hydrolases"/>
    <property type="match status" value="1"/>
</dbReference>
<dbReference type="Proteomes" id="UP000184330">
    <property type="component" value="Unassembled WGS sequence"/>
</dbReference>
<gene>
    <name evidence="5" type="ORF">PAC_14507</name>
</gene>
<sequence length="1309" mass="146605">MHPNLDGSASPTATSSTKPPLPPEDDYQNLHCALEHCANPCLCSASALNLRQVEMSNTSLPLQLAGHQKPEKKSKKPSLLDRIRLRGRKAPQSSNAGSVNLEHSSSVPSSSAASSTGTFTSKHVNGAQTSAGTTTSGGLWLKALEKLSGEDREAIKNLQPKPENQHPFSKANIDELLDLTKHVQTKCQESSLKLSFGGKDIIVRDVAGKIIFWLSKFKEIGDVTVSCDPVHAALPWAGVRFLLQATIGEHEQMGNLVLATEKISYLISRGAIYERLYPPGECQPLSPHEFPTTAWTFCDFLKKFTNSEVVGSGTMQTDVESNFHDAMIELYATILRMIALCHRLFAKNTAKRAVHALFQPGDVSTFLEQSTELENRVEHEVQNCERSDRQRSDAETRSLLALLKEPIVRTDEGVLKLLEKTEERERLRILDWISKVLYGSNHRTVTEKRTMDTCEWLLKHQKYEEWQNASASITFWLSGNPGTGKTFLTSKVIDRIQATLDNNPNQEGFAFFYCNRNEAKRREPLSALRTFVRQLSTIASEEELMQKNLKRFYSEQRLKASEPTMSDCKNILLELINIYPRTTLVLDALDECEKGKRVELIEVFDYLLAHASNPLKIFISSRPDLDIKRKLRDRTNIEIQANDNHHDITKFVDSEITKHPEWHTMDSTLKDQIVTTLQERSQGMFQWAFLQIKQLLVLDLRKDILDRLGKLPKDLKQSYDEIYNAMGEAEKRIADRAFQWVMCACHPLQTTELLPAVCQDGISDILEPLGGLTEDLVLKYCHNLLVIDPVRKVWIPSHLSVIEYFEDHLWNQSQANCLVGTVCLLVLQNTVLYNRERSWGNPKKQIQQTIEQKELELNDPLQDQGFQRLSYYVRHHWPIHAQKSSEIDNNNRLSTLLEDFLGLPTESSPAYRCWHRTIESDEYKTPNTGIFSSAIDYYDLSPASIAAFAYCAFGLAEILPDWHNYNWVKDDNGNQHGESFLELAARSGYIPTCRLLIRYGAEINAQTKSGSGSALATVAFWGRKDIVEYLVKEEGAEVNMQLQYGEFGSALAAAGRKGDKEIVEYLVKKGGAEVNMHLKYGEYGSALAAAAYGGEKDTVEYLVKEEGAEVNMQLQYGEYGSALAAAGRKGDKEIVEYLVKEGGAEVNMQLQYGRYGSALAAAAAASWGEKEIVEYLVKEGGAEVNMQLQYGSYGSALVAATFYGVGGTVEYLVKEGGAEVNMQLQYGKYGSALAAAAYGRGKDIVEYLVKEGEAEVNMRLEHGKYENALAAAIAGRGRGYKEATYNEIIEFLKKGQAEVNEELESGSQD</sequence>
<organism evidence="5 6">
    <name type="scientific">Phialocephala subalpina</name>
    <dbReference type="NCBI Taxonomy" id="576137"/>
    <lineage>
        <taxon>Eukaryota</taxon>
        <taxon>Fungi</taxon>
        <taxon>Dikarya</taxon>
        <taxon>Ascomycota</taxon>
        <taxon>Pezizomycotina</taxon>
        <taxon>Leotiomycetes</taxon>
        <taxon>Helotiales</taxon>
        <taxon>Mollisiaceae</taxon>
        <taxon>Phialocephala</taxon>
        <taxon>Phialocephala fortinii species complex</taxon>
    </lineage>
</organism>
<protein>
    <recommendedName>
        <fullName evidence="4">Nephrocystin 3-like N-terminal domain-containing protein</fullName>
    </recommendedName>
</protein>
<feature type="domain" description="Nephrocystin 3-like N-terminal" evidence="4">
    <location>
        <begin position="452"/>
        <end position="622"/>
    </location>
</feature>
<dbReference type="PROSITE" id="PS50297">
    <property type="entry name" value="ANK_REP_REGION"/>
    <property type="match status" value="1"/>
</dbReference>
<accession>A0A1L7XHT5</accession>
<evidence type="ECO:0000313" key="5">
    <source>
        <dbReference type="EMBL" id="CZR64609.1"/>
    </source>
</evidence>
<dbReference type="SUPFAM" id="SSF48403">
    <property type="entry name" value="Ankyrin repeat"/>
    <property type="match status" value="1"/>
</dbReference>
<feature type="compositionally biased region" description="Polar residues" evidence="3">
    <location>
        <begin position="91"/>
        <end position="103"/>
    </location>
</feature>
<feature type="compositionally biased region" description="Low complexity" evidence="3">
    <location>
        <begin position="8"/>
        <end position="18"/>
    </location>
</feature>
<dbReference type="InterPro" id="IPR056884">
    <property type="entry name" value="NPHP3-like_N"/>
</dbReference>
<dbReference type="InterPro" id="IPR002110">
    <property type="entry name" value="Ankyrin_rpt"/>
</dbReference>
<keyword evidence="2" id="KW-0040">ANK repeat</keyword>
<proteinExistence type="predicted"/>